<reference evidence="2" key="1">
    <citation type="submission" date="2021-03" db="EMBL/GenBank/DDBJ databases">
        <authorList>
            <person name="Bekaert M."/>
        </authorList>
    </citation>
    <scope>NUCLEOTIDE SEQUENCE</scope>
</reference>
<dbReference type="AlphaFoldDB" id="A0A8S3RPP7"/>
<keyword evidence="1" id="KW-0812">Transmembrane</keyword>
<name>A0A8S3RPP7_MYTED</name>
<evidence type="ECO:0000313" key="3">
    <source>
        <dbReference type="Proteomes" id="UP000683360"/>
    </source>
</evidence>
<sequence>MYIVFSFTEKTVLLKFRSLHCRISGTTEFPRFGILTVSFILLVVSVICNILINIHCKKLSREPFETDENDILRERIGMTETDNGYHTIIEDNIRPENFEMGHSSEMTSTNMQLMDVSGIQFETSSGENEQQKKMIIYILTAQSCQIQLRCMKYRCYLRAS</sequence>
<keyword evidence="3" id="KW-1185">Reference proteome</keyword>
<gene>
    <name evidence="2" type="ORF">MEDL_21292</name>
</gene>
<evidence type="ECO:0000313" key="2">
    <source>
        <dbReference type="EMBL" id="CAG2207000.1"/>
    </source>
</evidence>
<keyword evidence="1" id="KW-1133">Transmembrane helix</keyword>
<organism evidence="2 3">
    <name type="scientific">Mytilus edulis</name>
    <name type="common">Blue mussel</name>
    <dbReference type="NCBI Taxonomy" id="6550"/>
    <lineage>
        <taxon>Eukaryota</taxon>
        <taxon>Metazoa</taxon>
        <taxon>Spiralia</taxon>
        <taxon>Lophotrochozoa</taxon>
        <taxon>Mollusca</taxon>
        <taxon>Bivalvia</taxon>
        <taxon>Autobranchia</taxon>
        <taxon>Pteriomorphia</taxon>
        <taxon>Mytilida</taxon>
        <taxon>Mytiloidea</taxon>
        <taxon>Mytilidae</taxon>
        <taxon>Mytilinae</taxon>
        <taxon>Mytilus</taxon>
    </lineage>
</organism>
<dbReference type="Proteomes" id="UP000683360">
    <property type="component" value="Unassembled WGS sequence"/>
</dbReference>
<protein>
    <submittedName>
        <fullName evidence="2">Uncharacterized protein</fullName>
    </submittedName>
</protein>
<evidence type="ECO:0000256" key="1">
    <source>
        <dbReference type="SAM" id="Phobius"/>
    </source>
</evidence>
<keyword evidence="1" id="KW-0472">Membrane</keyword>
<feature type="transmembrane region" description="Helical" evidence="1">
    <location>
        <begin position="32"/>
        <end position="52"/>
    </location>
</feature>
<accession>A0A8S3RPP7</accession>
<comment type="caution">
    <text evidence="2">The sequence shown here is derived from an EMBL/GenBank/DDBJ whole genome shotgun (WGS) entry which is preliminary data.</text>
</comment>
<proteinExistence type="predicted"/>
<dbReference type="EMBL" id="CAJPWZ010001067">
    <property type="protein sequence ID" value="CAG2207000.1"/>
    <property type="molecule type" value="Genomic_DNA"/>
</dbReference>